<reference evidence="1 2" key="1">
    <citation type="submission" date="2020-08" db="EMBL/GenBank/DDBJ databases">
        <title>Genomic Encyclopedia of Type Strains, Phase IV (KMG-IV): sequencing the most valuable type-strain genomes for metagenomic binning, comparative biology and taxonomic classification.</title>
        <authorList>
            <person name="Goeker M."/>
        </authorList>
    </citation>
    <scope>NUCLEOTIDE SEQUENCE [LARGE SCALE GENOMIC DNA]</scope>
    <source>
        <strain evidence="1 2">DSM 102044</strain>
    </source>
</reference>
<evidence type="ECO:0000313" key="1">
    <source>
        <dbReference type="EMBL" id="MBB6325644.1"/>
    </source>
</evidence>
<dbReference type="Pfam" id="PF13366">
    <property type="entry name" value="PDDEXK_3"/>
    <property type="match status" value="1"/>
</dbReference>
<dbReference type="Proteomes" id="UP000588604">
    <property type="component" value="Unassembled WGS sequence"/>
</dbReference>
<comment type="caution">
    <text evidence="1">The sequence shown here is derived from an EMBL/GenBank/DDBJ whole genome shotgun (WGS) entry which is preliminary data.</text>
</comment>
<dbReference type="InterPro" id="IPR026350">
    <property type="entry name" value="GxxExxY"/>
</dbReference>
<dbReference type="EMBL" id="JACIJO010000001">
    <property type="protein sequence ID" value="MBB6325644.1"/>
    <property type="molecule type" value="Genomic_DNA"/>
</dbReference>
<keyword evidence="2" id="KW-1185">Reference proteome</keyword>
<gene>
    <name evidence="1" type="ORF">FHS59_001259</name>
</gene>
<dbReference type="NCBIfam" id="TIGR04256">
    <property type="entry name" value="GxxExxY"/>
    <property type="match status" value="1"/>
</dbReference>
<proteinExistence type="predicted"/>
<protein>
    <submittedName>
        <fullName evidence="1">GxxExxY protein</fullName>
    </submittedName>
</protein>
<evidence type="ECO:0000313" key="2">
    <source>
        <dbReference type="Proteomes" id="UP000588604"/>
    </source>
</evidence>
<name>A0A841MLF5_9BACT</name>
<organism evidence="1 2">
    <name type="scientific">Algoriphagus iocasae</name>
    <dbReference type="NCBI Taxonomy" id="1836499"/>
    <lineage>
        <taxon>Bacteria</taxon>
        <taxon>Pseudomonadati</taxon>
        <taxon>Bacteroidota</taxon>
        <taxon>Cytophagia</taxon>
        <taxon>Cytophagales</taxon>
        <taxon>Cyclobacteriaceae</taxon>
        <taxon>Algoriphagus</taxon>
    </lineage>
</organism>
<sequence>MHVEFEKSMPIQIDGVVVDLGNRIDLLLEKKLVVELKSVKEISDVHLAQIINYLKLGEFKLGLIINFNVSKLKYGIKRVINTKGPRLF</sequence>
<accession>A0A841MLF5</accession>
<dbReference type="AlphaFoldDB" id="A0A841MLF5"/>